<dbReference type="eggNOG" id="COG0492">
    <property type="taxonomic scope" value="Bacteria"/>
</dbReference>
<dbReference type="EMBL" id="AWXU01000022">
    <property type="protein sequence ID" value="KFN50158.1"/>
    <property type="molecule type" value="Genomic_DNA"/>
</dbReference>
<gene>
    <name evidence="4" type="ORF">P873_07935</name>
</gene>
<proteinExistence type="predicted"/>
<dbReference type="Gene3D" id="3.50.50.60">
    <property type="entry name" value="FAD/NAD(P)-binding domain"/>
    <property type="match status" value="2"/>
</dbReference>
<protein>
    <recommendedName>
        <fullName evidence="3">FAD/NAD(P)-binding domain-containing protein</fullName>
    </recommendedName>
</protein>
<dbReference type="OrthoDB" id="8523426at2"/>
<organism evidence="4 5">
    <name type="scientific">Arenimonas composti TR7-09 = DSM 18010</name>
    <dbReference type="NCBI Taxonomy" id="1121013"/>
    <lineage>
        <taxon>Bacteria</taxon>
        <taxon>Pseudomonadati</taxon>
        <taxon>Pseudomonadota</taxon>
        <taxon>Gammaproteobacteria</taxon>
        <taxon>Lysobacterales</taxon>
        <taxon>Lysobacteraceae</taxon>
        <taxon>Arenimonas</taxon>
    </lineage>
</organism>
<keyword evidence="2" id="KW-0560">Oxidoreductase</keyword>
<dbReference type="Proteomes" id="UP000029391">
    <property type="component" value="Unassembled WGS sequence"/>
</dbReference>
<name>A0A091BBW6_9GAMM</name>
<reference evidence="4 5" key="1">
    <citation type="submission" date="2013-09" db="EMBL/GenBank/DDBJ databases">
        <title>Genome sequencing of Arenimonas composti.</title>
        <authorList>
            <person name="Chen F."/>
            <person name="Wang G."/>
        </authorList>
    </citation>
    <scope>NUCLEOTIDE SEQUENCE [LARGE SCALE GENOMIC DNA]</scope>
    <source>
        <strain evidence="4 5">TR7-09</strain>
    </source>
</reference>
<dbReference type="RefSeq" id="WP_026817023.1">
    <property type="nucleotide sequence ID" value="NZ_AUFF01000003.1"/>
</dbReference>
<dbReference type="STRING" id="1121013.GCA_000426365_01782"/>
<dbReference type="InterPro" id="IPR036188">
    <property type="entry name" value="FAD/NAD-bd_sf"/>
</dbReference>
<dbReference type="Pfam" id="PF07992">
    <property type="entry name" value="Pyr_redox_2"/>
    <property type="match status" value="1"/>
</dbReference>
<sequence>MSRRPLDCLIVGGGPAGLVTATYLARYRREVVLVDAGDSRAAKIPKARNVPGFPDGISGRRLLQRLRAQAETAGVTMIAGSVETLRREADDDDGHFVAGAGRRRFQARRVLLATGMSDHAPVPGLGRRETLTGVVRWCPICDGREALDKRVVLLGEADHGVAHALFLRTWTRRLTLVLDPAEKLPAKARRELDAAGIGLIREKVRRVHVPLMADAEAARATGGEVEFADGDRLGFDAIYPMTGGRARVELARALGARCRSGEGIRVGARQTCSVPGLYAAGDVVASLRQISVAVGEGALAATAIHNSLPRNSR</sequence>
<keyword evidence="1" id="KW-0285">Flavoprotein</keyword>
<dbReference type="GO" id="GO:0016491">
    <property type="term" value="F:oxidoreductase activity"/>
    <property type="evidence" value="ECO:0007669"/>
    <property type="project" value="UniProtKB-KW"/>
</dbReference>
<evidence type="ECO:0000313" key="4">
    <source>
        <dbReference type="EMBL" id="KFN50158.1"/>
    </source>
</evidence>
<accession>A0A091BBW6</accession>
<dbReference type="SUPFAM" id="SSF51905">
    <property type="entry name" value="FAD/NAD(P)-binding domain"/>
    <property type="match status" value="1"/>
</dbReference>
<evidence type="ECO:0000256" key="2">
    <source>
        <dbReference type="ARBA" id="ARBA00023002"/>
    </source>
</evidence>
<dbReference type="InterPro" id="IPR023753">
    <property type="entry name" value="FAD/NAD-binding_dom"/>
</dbReference>
<evidence type="ECO:0000256" key="1">
    <source>
        <dbReference type="ARBA" id="ARBA00022630"/>
    </source>
</evidence>
<dbReference type="PANTHER" id="PTHR48105">
    <property type="entry name" value="THIOREDOXIN REDUCTASE 1-RELATED-RELATED"/>
    <property type="match status" value="1"/>
</dbReference>
<feature type="domain" description="FAD/NAD(P)-binding" evidence="3">
    <location>
        <begin position="7"/>
        <end position="297"/>
    </location>
</feature>
<evidence type="ECO:0000259" key="3">
    <source>
        <dbReference type="Pfam" id="PF07992"/>
    </source>
</evidence>
<comment type="caution">
    <text evidence="4">The sequence shown here is derived from an EMBL/GenBank/DDBJ whole genome shotgun (WGS) entry which is preliminary data.</text>
</comment>
<keyword evidence="5" id="KW-1185">Reference proteome</keyword>
<dbReference type="AlphaFoldDB" id="A0A091BBW6"/>
<dbReference type="InterPro" id="IPR050097">
    <property type="entry name" value="Ferredoxin-NADP_redctase_2"/>
</dbReference>
<dbReference type="PRINTS" id="PR00368">
    <property type="entry name" value="FADPNR"/>
</dbReference>
<dbReference type="PRINTS" id="PR00469">
    <property type="entry name" value="PNDRDTASEII"/>
</dbReference>
<evidence type="ECO:0000313" key="5">
    <source>
        <dbReference type="Proteomes" id="UP000029391"/>
    </source>
</evidence>